<dbReference type="EC" id="2.5.1.54" evidence="4"/>
<gene>
    <name evidence="4" type="ORF">ARMA_0694</name>
    <name evidence="5" type="ORF">SE16_14265</name>
</gene>
<dbReference type="InterPro" id="IPR052899">
    <property type="entry name" value="Class-I_DAHP_synthase"/>
</dbReference>
<dbReference type="NCBIfam" id="NF009239">
    <property type="entry name" value="PRK12595.1"/>
    <property type="match status" value="1"/>
</dbReference>
<dbReference type="EMBL" id="BBZA01000038">
    <property type="protein sequence ID" value="GAP62271.1"/>
    <property type="molecule type" value="Genomic_DNA"/>
</dbReference>
<proteinExistence type="predicted"/>
<evidence type="ECO:0000259" key="2">
    <source>
        <dbReference type="Pfam" id="PF00793"/>
    </source>
</evidence>
<evidence type="ECO:0000313" key="6">
    <source>
        <dbReference type="Proteomes" id="UP000037784"/>
    </source>
</evidence>
<dbReference type="Proteomes" id="UP000050502">
    <property type="component" value="Unassembled WGS sequence"/>
</dbReference>
<dbReference type="AlphaFoldDB" id="A0A0M8K7C1"/>
<evidence type="ECO:0000313" key="5">
    <source>
        <dbReference type="EMBL" id="KPL86449.1"/>
    </source>
</evidence>
<evidence type="ECO:0000256" key="1">
    <source>
        <dbReference type="ARBA" id="ARBA00022679"/>
    </source>
</evidence>
<protein>
    <submittedName>
        <fullName evidence="4">3-deoxy-7-phosphoheptulonate synthase</fullName>
        <ecNumber evidence="4">2.5.1.54</ecNumber>
    </submittedName>
</protein>
<dbReference type="PANTHER" id="PTHR43018:SF2">
    <property type="entry name" value="PHOSPHO-2-DEHYDRO-3-DEOXYHEPTONATE ALDOLASE"/>
    <property type="match status" value="1"/>
</dbReference>
<comment type="caution">
    <text evidence="4">The sequence shown here is derived from an EMBL/GenBank/DDBJ whole genome shotgun (WGS) entry which is preliminary data.</text>
</comment>
<dbReference type="OrthoDB" id="9780456at2"/>
<keyword evidence="1 4" id="KW-0808">Transferase</keyword>
<dbReference type="EMBL" id="LGKN01000009">
    <property type="protein sequence ID" value="KPL86449.1"/>
    <property type="molecule type" value="Genomic_DNA"/>
</dbReference>
<dbReference type="Gene3D" id="3.20.20.70">
    <property type="entry name" value="Aldolase class I"/>
    <property type="match status" value="1"/>
</dbReference>
<dbReference type="PATRIC" id="fig|872965.6.peg.2499"/>
<dbReference type="GO" id="GO:0016832">
    <property type="term" value="F:aldehyde-lyase activity"/>
    <property type="evidence" value="ECO:0007669"/>
    <property type="project" value="InterPro"/>
</dbReference>
<feature type="domain" description="DAHP synthetase I/KDSA" evidence="2">
    <location>
        <begin position="82"/>
        <end position="327"/>
    </location>
</feature>
<dbReference type="STRING" id="872965.SE16_14265"/>
<dbReference type="GO" id="GO:0003849">
    <property type="term" value="F:3-deoxy-7-phosphoheptulonate synthase activity"/>
    <property type="evidence" value="ECO:0007669"/>
    <property type="project" value="UniProtKB-EC"/>
</dbReference>
<dbReference type="FunCoup" id="A0A0M8K7C1">
    <property type="interactions" value="311"/>
</dbReference>
<dbReference type="InterPro" id="IPR013785">
    <property type="entry name" value="Aldolase_TIM"/>
</dbReference>
<evidence type="ECO:0000313" key="7">
    <source>
        <dbReference type="Proteomes" id="UP000050502"/>
    </source>
</evidence>
<dbReference type="RefSeq" id="WP_054492207.1">
    <property type="nucleotide sequence ID" value="NZ_BBZA01000038.1"/>
</dbReference>
<dbReference type="PANTHER" id="PTHR43018">
    <property type="entry name" value="PHOSPHO-2-DEHYDRO-3-DEOXYHEPTONATE ALDOLASE"/>
    <property type="match status" value="1"/>
</dbReference>
<dbReference type="Pfam" id="PF18152">
    <property type="entry name" value="DAHP_snth_FXD"/>
    <property type="match status" value="1"/>
</dbReference>
<dbReference type="SUPFAM" id="SSF51569">
    <property type="entry name" value="Aldolase"/>
    <property type="match status" value="1"/>
</dbReference>
<reference evidence="6" key="3">
    <citation type="submission" date="2015-08" db="EMBL/GenBank/DDBJ databases">
        <title>Draft Genome Sequence of a Heterotrophic Facultative Anaerobic Bacterium Ardenticatena maritima Strain 110S.</title>
        <authorList>
            <person name="Kawaichi S."/>
            <person name="Yoshida T."/>
            <person name="Sako Y."/>
            <person name="Nakamura R."/>
        </authorList>
    </citation>
    <scope>NUCLEOTIDE SEQUENCE [LARGE SCALE GENOMIC DNA]</scope>
    <source>
        <strain evidence="6">110S</strain>
    </source>
</reference>
<reference evidence="4" key="1">
    <citation type="journal article" date="2015" name="Genome Announc.">
        <title>Draft Genome Sequence of a Heterotrophic Facultative Anaerobic Thermophilic Bacterium, Ardenticatena maritima Strain 110ST.</title>
        <authorList>
            <person name="Kawaichi S."/>
            <person name="Yoshida T."/>
            <person name="Sako Y."/>
            <person name="Nakamura R."/>
        </authorList>
    </citation>
    <scope>NUCLEOTIDE SEQUENCE [LARGE SCALE GENOMIC DNA]</scope>
    <source>
        <strain evidence="4">110S</strain>
    </source>
</reference>
<dbReference type="InterPro" id="IPR006268">
    <property type="entry name" value="DAHP_syn_2"/>
</dbReference>
<dbReference type="InterPro" id="IPR041071">
    <property type="entry name" value="DAHP_snth_FXD"/>
</dbReference>
<keyword evidence="6" id="KW-1185">Reference proteome</keyword>
<dbReference type="GO" id="GO:0009073">
    <property type="term" value="P:aromatic amino acid family biosynthetic process"/>
    <property type="evidence" value="ECO:0007669"/>
    <property type="project" value="InterPro"/>
</dbReference>
<organism evidence="4 6">
    <name type="scientific">Ardenticatena maritima</name>
    <dbReference type="NCBI Taxonomy" id="872965"/>
    <lineage>
        <taxon>Bacteria</taxon>
        <taxon>Bacillati</taxon>
        <taxon>Chloroflexota</taxon>
        <taxon>Ardenticatenia</taxon>
        <taxon>Ardenticatenales</taxon>
        <taxon>Ardenticatenaceae</taxon>
        <taxon>Ardenticatena</taxon>
    </lineage>
</organism>
<feature type="domain" description="DAHP synthase ferredoxin-like" evidence="3">
    <location>
        <begin position="1"/>
        <end position="66"/>
    </location>
</feature>
<dbReference type="NCBIfam" id="NF006421">
    <property type="entry name" value="PRK08673.1"/>
    <property type="match status" value="1"/>
</dbReference>
<dbReference type="Gene3D" id="3.30.70.1140">
    <property type="entry name" value="Phospho-2-dehydro-3-deoxyheptonate aldolase, domain 1"/>
    <property type="match status" value="1"/>
</dbReference>
<sequence length="349" mass="38214">MIIVMKAHATAAEIGEVLNLIEEQGMRAHISRGEERTIIGVIGDERHLDPQQWTALPGVEEAMRVLRPYKLASRDFQQKNTIIDVNGVKIGGDAVVVMAGPCSVESREQILETAHAVKAAGATVLRGGAFKPRTSPYSFQGLGEEGLKYLAEAREETGLPIITEVMGVEDLDLVCEYADILQIGARNMQNYPLLKAVGRTNKPVLLKRGLSATIEEWLLAAEYILSEGNYQVMLCERGIRTYEKMTRNTFDLNAIAVLKELTHLPVIADPSHGVGKWQYVTPVARGAVATGADGLIIEVHPDPAHAWSDGGQSLTPENFARLMDDVERITHAIGRRLLRSRDEAAHIAA</sequence>
<evidence type="ECO:0000259" key="3">
    <source>
        <dbReference type="Pfam" id="PF18152"/>
    </source>
</evidence>
<dbReference type="Proteomes" id="UP000037784">
    <property type="component" value="Unassembled WGS sequence"/>
</dbReference>
<dbReference type="InterPro" id="IPR006218">
    <property type="entry name" value="DAHP1/KDSA"/>
</dbReference>
<accession>A0A0M8K7C1</accession>
<dbReference type="Pfam" id="PF00793">
    <property type="entry name" value="DAHP_synth_1"/>
    <property type="match status" value="1"/>
</dbReference>
<dbReference type="NCBIfam" id="TIGR01361">
    <property type="entry name" value="DAHP_synth_Bsub"/>
    <property type="match status" value="1"/>
</dbReference>
<evidence type="ECO:0000313" key="4">
    <source>
        <dbReference type="EMBL" id="GAP62271.1"/>
    </source>
</evidence>
<reference evidence="5 7" key="2">
    <citation type="submission" date="2015-07" db="EMBL/GenBank/DDBJ databases">
        <title>Whole genome sequence of Ardenticatena maritima DSM 23922.</title>
        <authorList>
            <person name="Hemp J."/>
            <person name="Ward L.M."/>
            <person name="Pace L.A."/>
            <person name="Fischer W.W."/>
        </authorList>
    </citation>
    <scope>NUCLEOTIDE SEQUENCE [LARGE SCALE GENOMIC DNA]</scope>
    <source>
        <strain evidence="5 7">110S</strain>
    </source>
</reference>
<name>A0A0M8K7C1_9CHLR</name>